<organism evidence="1 2">
    <name type="scientific">Allosphingosinicella indica</name>
    <dbReference type="NCBI Taxonomy" id="941907"/>
    <lineage>
        <taxon>Bacteria</taxon>
        <taxon>Pseudomonadati</taxon>
        <taxon>Pseudomonadota</taxon>
        <taxon>Alphaproteobacteria</taxon>
        <taxon>Sphingomonadales</taxon>
        <taxon>Sphingomonadaceae</taxon>
        <taxon>Allosphingosinicella</taxon>
    </lineage>
</organism>
<accession>A0A1X7GK16</accession>
<dbReference type="RefSeq" id="WP_085218604.1">
    <property type="nucleotide sequence ID" value="NZ_LT840185.1"/>
</dbReference>
<dbReference type="InterPro" id="IPR016024">
    <property type="entry name" value="ARM-type_fold"/>
</dbReference>
<gene>
    <name evidence="1" type="ORF">SAMN06295910_1961</name>
</gene>
<dbReference type="OrthoDB" id="7447021at2"/>
<dbReference type="Pfam" id="PF13646">
    <property type="entry name" value="HEAT_2"/>
    <property type="match status" value="1"/>
</dbReference>
<proteinExistence type="predicted"/>
<keyword evidence="2" id="KW-1185">Reference proteome</keyword>
<name>A0A1X7GK16_9SPHN</name>
<dbReference type="STRING" id="941907.SAMN06295910_1961"/>
<reference evidence="2" key="1">
    <citation type="submission" date="2017-04" db="EMBL/GenBank/DDBJ databases">
        <authorList>
            <person name="Varghese N."/>
            <person name="Submissions S."/>
        </authorList>
    </citation>
    <scope>NUCLEOTIDE SEQUENCE [LARGE SCALE GENOMIC DNA]</scope>
    <source>
        <strain evidence="2">Dd16</strain>
    </source>
</reference>
<protein>
    <submittedName>
        <fullName evidence="1">HEAT repeat-containing protein</fullName>
    </submittedName>
</protein>
<dbReference type="Proteomes" id="UP000192934">
    <property type="component" value="Chromosome I"/>
</dbReference>
<dbReference type="SUPFAM" id="SSF48371">
    <property type="entry name" value="ARM repeat"/>
    <property type="match status" value="1"/>
</dbReference>
<evidence type="ECO:0000313" key="1">
    <source>
        <dbReference type="EMBL" id="SMF70860.1"/>
    </source>
</evidence>
<dbReference type="Gene3D" id="1.25.10.10">
    <property type="entry name" value="Leucine-rich Repeat Variant"/>
    <property type="match status" value="1"/>
</dbReference>
<dbReference type="InterPro" id="IPR011989">
    <property type="entry name" value="ARM-like"/>
</dbReference>
<dbReference type="EMBL" id="LT840185">
    <property type="protein sequence ID" value="SMF70860.1"/>
    <property type="molecule type" value="Genomic_DNA"/>
</dbReference>
<dbReference type="AlphaFoldDB" id="A0A1X7GK16"/>
<evidence type="ECO:0000313" key="2">
    <source>
        <dbReference type="Proteomes" id="UP000192934"/>
    </source>
</evidence>
<sequence>MRPGPELERWLADPGKHQAVADRWDAYTLAMGRHPLIAGLKADLAALDDPAPAAVLAVAESFLDRTATIEALIEDLIASAAADPFLRLPFMEVRTDVNFGLLLFENPLLQISIGVISVDALAAKRSGRRGGASISFTGHTTAYQFVKGGGATLSLWEAPAVAAGFRRDPGVRCRPAGTRHVRDGDRLILDGRRQSFAIEHASSDIVHIQAAVRTGTAPFAVEYDAATLELIGASSTDEAASRLQMMVSMLRILDRTDAAPLIAEALDSPHFHIRWHVMRELLALDADLAHPHLLRMAVADPHPEVRNAARQTLEAFFAPEDEPCPA</sequence>